<comment type="similarity">
    <text evidence="1">Belongs to the membrane fusion protein (MFP) (TC 8.A.1) family.</text>
</comment>
<dbReference type="EMBL" id="JACYFG010000038">
    <property type="protein sequence ID" value="MBD5780921.1"/>
    <property type="molecule type" value="Genomic_DNA"/>
</dbReference>
<evidence type="ECO:0000313" key="6">
    <source>
        <dbReference type="Proteomes" id="UP000622317"/>
    </source>
</evidence>
<feature type="compositionally biased region" description="Low complexity" evidence="2">
    <location>
        <begin position="415"/>
        <end position="427"/>
    </location>
</feature>
<protein>
    <submittedName>
        <fullName evidence="5">Efflux RND transporter periplasmic adaptor subunit</fullName>
    </submittedName>
</protein>
<dbReference type="Gene3D" id="2.40.50.100">
    <property type="match status" value="1"/>
</dbReference>
<organism evidence="5 6">
    <name type="scientific">Pelagicoccus enzymogenes</name>
    <dbReference type="NCBI Taxonomy" id="2773457"/>
    <lineage>
        <taxon>Bacteria</taxon>
        <taxon>Pseudomonadati</taxon>
        <taxon>Verrucomicrobiota</taxon>
        <taxon>Opitutia</taxon>
        <taxon>Puniceicoccales</taxon>
        <taxon>Pelagicoccaceae</taxon>
        <taxon>Pelagicoccus</taxon>
    </lineage>
</organism>
<evidence type="ECO:0000256" key="2">
    <source>
        <dbReference type="SAM" id="MobiDB-lite"/>
    </source>
</evidence>
<name>A0A927FBV1_9BACT</name>
<dbReference type="RefSeq" id="WP_191618027.1">
    <property type="nucleotide sequence ID" value="NZ_JACYFG010000038.1"/>
</dbReference>
<dbReference type="Proteomes" id="UP000622317">
    <property type="component" value="Unassembled WGS sequence"/>
</dbReference>
<keyword evidence="6" id="KW-1185">Reference proteome</keyword>
<evidence type="ECO:0000313" key="5">
    <source>
        <dbReference type="EMBL" id="MBD5780921.1"/>
    </source>
</evidence>
<feature type="region of interest" description="Disordered" evidence="2">
    <location>
        <begin position="413"/>
        <end position="438"/>
    </location>
</feature>
<gene>
    <name evidence="5" type="ORF">IEN85_15585</name>
</gene>
<evidence type="ECO:0000259" key="4">
    <source>
        <dbReference type="Pfam" id="PF25954"/>
    </source>
</evidence>
<dbReference type="GO" id="GO:0015562">
    <property type="term" value="F:efflux transmembrane transporter activity"/>
    <property type="evidence" value="ECO:0007669"/>
    <property type="project" value="TreeGrafter"/>
</dbReference>
<feature type="compositionally biased region" description="Gly residues" evidence="2">
    <location>
        <begin position="327"/>
        <end position="337"/>
    </location>
</feature>
<accession>A0A927FBV1</accession>
<dbReference type="PANTHER" id="PTHR30469">
    <property type="entry name" value="MULTIDRUG RESISTANCE PROTEIN MDTA"/>
    <property type="match status" value="1"/>
</dbReference>
<dbReference type="PANTHER" id="PTHR30469:SF33">
    <property type="entry name" value="SLR1207 PROTEIN"/>
    <property type="match status" value="1"/>
</dbReference>
<feature type="region of interest" description="Disordered" evidence="2">
    <location>
        <begin position="324"/>
        <end position="364"/>
    </location>
</feature>
<dbReference type="InterPro" id="IPR058625">
    <property type="entry name" value="MdtA-like_BSH"/>
</dbReference>
<dbReference type="InterPro" id="IPR058792">
    <property type="entry name" value="Beta-barrel_RND_2"/>
</dbReference>
<feature type="compositionally biased region" description="Gly residues" evidence="2">
    <location>
        <begin position="346"/>
        <end position="361"/>
    </location>
</feature>
<dbReference type="GO" id="GO:1990281">
    <property type="term" value="C:efflux pump complex"/>
    <property type="evidence" value="ECO:0007669"/>
    <property type="project" value="TreeGrafter"/>
</dbReference>
<reference evidence="5" key="1">
    <citation type="submission" date="2020-09" db="EMBL/GenBank/DDBJ databases">
        <title>Pelagicoccus enzymogenes sp. nov. with an EPS production, isolated from marine sediment.</title>
        <authorList>
            <person name="Feng X."/>
        </authorList>
    </citation>
    <scope>NUCLEOTIDE SEQUENCE</scope>
    <source>
        <strain evidence="5">NFK12</strain>
    </source>
</reference>
<dbReference type="Gene3D" id="2.40.30.170">
    <property type="match status" value="1"/>
</dbReference>
<dbReference type="Pfam" id="PF25917">
    <property type="entry name" value="BSH_RND"/>
    <property type="match status" value="1"/>
</dbReference>
<feature type="domain" description="Multidrug resistance protein MdtA-like barrel-sandwich hybrid" evidence="3">
    <location>
        <begin position="61"/>
        <end position="197"/>
    </location>
</feature>
<sequence length="438" mass="47547">MKRFVTIILILALGGGAYYYFNKKSAADKDSQEPKYQFAKIERRTIQNLVSATGTLAARDVVEISTQVSGILDEVRADFNDEVQANQLIAVIDPSVLDAQVSIAKADLMRTQAQLLQAKNNYERFKPVHEKGFLSDNDFQPYQIALQTAEANLLSSQANLSRAEKNRGYAEIRSPISGIVIDRTVEPGQTVAASLSAPKLFTIAADLSDMEILAQVDESDIGQIKVGQPVRFTVAAYIDRTFDGVVEEIRLLPSVVQNVVNYTVVVGAPNKRGQLMPGMTASLDFVVAEVDNVLSVPTAALSLRANDEMRAVQEARRAQMMERRAQGGFGGGQGGGGERAERPNREGGGFGGGAGGPGGEGGQRRRNMQMLWYFQDGELTMLPVRAGVTDGAFTEVLTLRDQEIPEDLEFISRVNNPSNAPSSSSSNERPTGLRRLGF</sequence>
<proteinExistence type="inferred from homology"/>
<evidence type="ECO:0000256" key="1">
    <source>
        <dbReference type="ARBA" id="ARBA00009477"/>
    </source>
</evidence>
<dbReference type="AlphaFoldDB" id="A0A927FBV1"/>
<comment type="caution">
    <text evidence="5">The sequence shown here is derived from an EMBL/GenBank/DDBJ whole genome shotgun (WGS) entry which is preliminary data.</text>
</comment>
<feature type="domain" description="CusB-like beta-barrel" evidence="4">
    <location>
        <begin position="214"/>
        <end position="285"/>
    </location>
</feature>
<dbReference type="Gene3D" id="1.10.287.470">
    <property type="entry name" value="Helix hairpin bin"/>
    <property type="match status" value="1"/>
</dbReference>
<evidence type="ECO:0000259" key="3">
    <source>
        <dbReference type="Pfam" id="PF25917"/>
    </source>
</evidence>
<dbReference type="InterPro" id="IPR006143">
    <property type="entry name" value="RND_pump_MFP"/>
</dbReference>
<dbReference type="Pfam" id="PF25954">
    <property type="entry name" value="Beta-barrel_RND_2"/>
    <property type="match status" value="1"/>
</dbReference>
<dbReference type="SUPFAM" id="SSF111369">
    <property type="entry name" value="HlyD-like secretion proteins"/>
    <property type="match status" value="1"/>
</dbReference>
<dbReference type="NCBIfam" id="TIGR01730">
    <property type="entry name" value="RND_mfp"/>
    <property type="match status" value="1"/>
</dbReference>